<organism evidence="1 2">
    <name type="scientific">Choristoneura fumiferana</name>
    <name type="common">Spruce budworm moth</name>
    <name type="synonym">Archips fumiferana</name>
    <dbReference type="NCBI Taxonomy" id="7141"/>
    <lineage>
        <taxon>Eukaryota</taxon>
        <taxon>Metazoa</taxon>
        <taxon>Ecdysozoa</taxon>
        <taxon>Arthropoda</taxon>
        <taxon>Hexapoda</taxon>
        <taxon>Insecta</taxon>
        <taxon>Pterygota</taxon>
        <taxon>Neoptera</taxon>
        <taxon>Endopterygota</taxon>
        <taxon>Lepidoptera</taxon>
        <taxon>Glossata</taxon>
        <taxon>Ditrysia</taxon>
        <taxon>Tortricoidea</taxon>
        <taxon>Tortricidae</taxon>
        <taxon>Tortricinae</taxon>
        <taxon>Choristoneura</taxon>
    </lineage>
</organism>
<gene>
    <name evidence="1" type="ORF">MSG28_007315</name>
</gene>
<accession>A0ACC0JWX6</accession>
<keyword evidence="2" id="KW-1185">Reference proteome</keyword>
<protein>
    <submittedName>
        <fullName evidence="1">Uncharacterized protein</fullName>
    </submittedName>
</protein>
<dbReference type="EMBL" id="CM046112">
    <property type="protein sequence ID" value="KAI8428559.1"/>
    <property type="molecule type" value="Genomic_DNA"/>
</dbReference>
<comment type="caution">
    <text evidence="1">The sequence shown here is derived from an EMBL/GenBank/DDBJ whole genome shotgun (WGS) entry which is preliminary data.</text>
</comment>
<dbReference type="Proteomes" id="UP001064048">
    <property type="component" value="Chromosome 12"/>
</dbReference>
<evidence type="ECO:0000313" key="1">
    <source>
        <dbReference type="EMBL" id="KAI8428559.1"/>
    </source>
</evidence>
<proteinExistence type="predicted"/>
<sequence length="111" mass="12321">MSFMVKENIVRKLHTPQWRMKFPIHSLGPARNLGASLLILTESMFPAVGQYDTGRSGGNYVPELKVDRPFLFHLKVEEKSLFTGIFGLGMDHATPKAPPHSCVMNGGNPDL</sequence>
<name>A0ACC0JWX6_CHOFU</name>
<evidence type="ECO:0000313" key="2">
    <source>
        <dbReference type="Proteomes" id="UP001064048"/>
    </source>
</evidence>
<reference evidence="1 2" key="1">
    <citation type="journal article" date="2022" name="Genome Biol. Evol.">
        <title>The Spruce Budworm Genome: Reconstructing the Evolutionary History of Antifreeze Proteins.</title>
        <authorList>
            <person name="Beliveau C."/>
            <person name="Gagne P."/>
            <person name="Picq S."/>
            <person name="Vernygora O."/>
            <person name="Keeling C.I."/>
            <person name="Pinkney K."/>
            <person name="Doucet D."/>
            <person name="Wen F."/>
            <person name="Johnston J.S."/>
            <person name="Maaroufi H."/>
            <person name="Boyle B."/>
            <person name="Laroche J."/>
            <person name="Dewar K."/>
            <person name="Juretic N."/>
            <person name="Blackburn G."/>
            <person name="Nisole A."/>
            <person name="Brunet B."/>
            <person name="Brandao M."/>
            <person name="Lumley L."/>
            <person name="Duan J."/>
            <person name="Quan G."/>
            <person name="Lucarotti C.J."/>
            <person name="Roe A.D."/>
            <person name="Sperling F.A.H."/>
            <person name="Levesque R.C."/>
            <person name="Cusson M."/>
        </authorList>
    </citation>
    <scope>NUCLEOTIDE SEQUENCE [LARGE SCALE GENOMIC DNA]</scope>
    <source>
        <strain evidence="1">Glfc:IPQL:Cfum</strain>
    </source>
</reference>